<dbReference type="Proteomes" id="UP000568664">
    <property type="component" value="Unassembled WGS sequence"/>
</dbReference>
<accession>A0A7Y0L8N0</accession>
<dbReference type="Pfam" id="PF12514">
    <property type="entry name" value="DUF3718"/>
    <property type="match status" value="1"/>
</dbReference>
<comment type="caution">
    <text evidence="2">The sequence shown here is derived from an EMBL/GenBank/DDBJ whole genome shotgun (WGS) entry which is preliminary data.</text>
</comment>
<dbReference type="InterPro" id="IPR022193">
    <property type="entry name" value="DUF3718"/>
</dbReference>
<evidence type="ECO:0000256" key="1">
    <source>
        <dbReference type="SAM" id="SignalP"/>
    </source>
</evidence>
<dbReference type="EMBL" id="JABBXH010000001">
    <property type="protein sequence ID" value="NMP29994.1"/>
    <property type="molecule type" value="Genomic_DNA"/>
</dbReference>
<protein>
    <submittedName>
        <fullName evidence="2">DUF3718 domain-containing protein</fullName>
    </submittedName>
</protein>
<organism evidence="2 3">
    <name type="scientific">Thalassotalea algicola</name>
    <dbReference type="NCBI Taxonomy" id="2716224"/>
    <lineage>
        <taxon>Bacteria</taxon>
        <taxon>Pseudomonadati</taxon>
        <taxon>Pseudomonadota</taxon>
        <taxon>Gammaproteobacteria</taxon>
        <taxon>Alteromonadales</taxon>
        <taxon>Colwelliaceae</taxon>
        <taxon>Thalassotalea</taxon>
    </lineage>
</organism>
<dbReference type="RefSeq" id="WP_169073346.1">
    <property type="nucleotide sequence ID" value="NZ_JABBXH010000001.1"/>
</dbReference>
<proteinExistence type="predicted"/>
<sequence length="112" mass="12727">MFKNIVLLSAVVFFVLPLTIEANNLAQSTCEYIAADNKKRLRALLKDNRLKVKTLNKMVFCDNKDILLFADEKKAFEVGKMIVKKLPKKIIRKALPSLQHEALITAANDRVN</sequence>
<keyword evidence="3" id="KW-1185">Reference proteome</keyword>
<keyword evidence="1" id="KW-0732">Signal</keyword>
<evidence type="ECO:0000313" key="3">
    <source>
        <dbReference type="Proteomes" id="UP000568664"/>
    </source>
</evidence>
<feature type="chain" id="PRO_5030703762" evidence="1">
    <location>
        <begin position="23"/>
        <end position="112"/>
    </location>
</feature>
<gene>
    <name evidence="2" type="ORF">HII17_00345</name>
</gene>
<dbReference type="AlphaFoldDB" id="A0A7Y0L8N0"/>
<feature type="signal peptide" evidence="1">
    <location>
        <begin position="1"/>
        <end position="22"/>
    </location>
</feature>
<reference evidence="2 3" key="1">
    <citation type="submission" date="2020-04" db="EMBL/GenBank/DDBJ databases">
        <title>Thalassotalea sp. M1531, isolated from the surface of marine red alga.</title>
        <authorList>
            <person name="Pang L."/>
            <person name="Lu D.-C."/>
        </authorList>
    </citation>
    <scope>NUCLEOTIDE SEQUENCE [LARGE SCALE GENOMIC DNA]</scope>
    <source>
        <strain evidence="2 3">M1531</strain>
    </source>
</reference>
<evidence type="ECO:0000313" key="2">
    <source>
        <dbReference type="EMBL" id="NMP29994.1"/>
    </source>
</evidence>
<name>A0A7Y0L8N0_9GAMM</name>